<dbReference type="EMBL" id="KP004990">
    <property type="protein sequence ID" value="AJT49618.1"/>
    <property type="molecule type" value="Genomic_RNA"/>
</dbReference>
<evidence type="ECO:0000256" key="5">
    <source>
        <dbReference type="ARBA" id="ARBA00022703"/>
    </source>
</evidence>
<feature type="transmembrane region" description="Helical" evidence="10">
    <location>
        <begin position="6"/>
        <end position="31"/>
    </location>
</feature>
<evidence type="ECO:0000256" key="6">
    <source>
        <dbReference type="ARBA" id="ARBA00022870"/>
    </source>
</evidence>
<comment type="subcellular location">
    <subcellularLocation>
        <location evidence="10">Host membrane</location>
        <topology evidence="10">Single-pass type I membrane protein</topology>
    </subcellularLocation>
</comment>
<comment type="similarity">
    <text evidence="10">Belongs to the HIV-1 VPU protein family.</text>
</comment>
<dbReference type="Pfam" id="PF00558">
    <property type="entry name" value="Vpu"/>
    <property type="match status" value="1"/>
</dbReference>
<keyword evidence="9 10" id="KW-0407">Ion channel</keyword>
<evidence type="ECO:0000256" key="8">
    <source>
        <dbReference type="ARBA" id="ARBA00023136"/>
    </source>
</evidence>
<keyword evidence="2" id="KW-0597">Phosphoprotein</keyword>
<dbReference type="InterPro" id="IPR008187">
    <property type="entry name" value="Vpu"/>
</dbReference>
<keyword evidence="7 10" id="KW-0406">Ion transport</keyword>
<dbReference type="GO" id="GO:0032801">
    <property type="term" value="P:receptor catabolic process"/>
    <property type="evidence" value="ECO:0007669"/>
    <property type="project" value="InterPro"/>
</dbReference>
<dbReference type="GO" id="GO:0005261">
    <property type="term" value="F:monoatomic cation channel activity"/>
    <property type="evidence" value="ECO:0007669"/>
    <property type="project" value="InterPro"/>
</dbReference>
<keyword evidence="6 10" id="KW-1043">Host membrane</keyword>
<evidence type="ECO:0000256" key="1">
    <source>
        <dbReference type="ARBA" id="ARBA00022448"/>
    </source>
</evidence>
<keyword evidence="5 10" id="KW-0053">Apoptosis</keyword>
<evidence type="ECO:0000256" key="10">
    <source>
        <dbReference type="RuleBase" id="RU364058"/>
    </source>
</evidence>
<dbReference type="Proteomes" id="UP000258459">
    <property type="component" value="Genome"/>
</dbReference>
<dbReference type="GO" id="GO:0033644">
    <property type="term" value="C:host cell membrane"/>
    <property type="evidence" value="ECO:0007669"/>
    <property type="project" value="UniProtKB-SubCell"/>
</dbReference>
<evidence type="ECO:0000256" key="2">
    <source>
        <dbReference type="ARBA" id="ARBA00022553"/>
    </source>
</evidence>
<evidence type="ECO:0000313" key="12">
    <source>
        <dbReference type="Proteomes" id="UP000258459"/>
    </source>
</evidence>
<evidence type="ECO:0000313" key="11">
    <source>
        <dbReference type="EMBL" id="AJT49618.1"/>
    </source>
</evidence>
<evidence type="ECO:0000256" key="9">
    <source>
        <dbReference type="ARBA" id="ARBA00023303"/>
    </source>
</evidence>
<gene>
    <name evidence="10 11" type="primary">vpu</name>
</gene>
<organismHost>
    <name type="scientific">Pan troglodytes</name>
    <name type="common">Chimpanzee</name>
    <dbReference type="NCBI Taxonomy" id="9598"/>
</organismHost>
<name>A0A0D4CHM3_SIV</name>
<organismHost>
    <name type="scientific">Cercopithecidae</name>
    <name type="common">Old World monkeys</name>
    <dbReference type="NCBI Taxonomy" id="9527"/>
</organismHost>
<evidence type="ECO:0000256" key="3">
    <source>
        <dbReference type="ARBA" id="ARBA00022581"/>
    </source>
</evidence>
<proteinExistence type="inferred from homology"/>
<organism evidence="11 12">
    <name type="scientific">Simian immunodeficiency virus</name>
    <name type="common">SIV</name>
    <dbReference type="NCBI Taxonomy" id="11723"/>
    <lineage>
        <taxon>Viruses</taxon>
        <taxon>Riboviria</taxon>
        <taxon>Pararnavirae</taxon>
        <taxon>Artverviricota</taxon>
        <taxon>Revtraviricetes</taxon>
        <taxon>Ortervirales</taxon>
        <taxon>Retroviridae</taxon>
        <taxon>Orthoretrovirinae</taxon>
        <taxon>Lentivirus</taxon>
        <taxon>Lentivirus simimdef</taxon>
    </lineage>
</organism>
<dbReference type="PROSITE" id="PS51257">
    <property type="entry name" value="PROKAR_LIPOPROTEIN"/>
    <property type="match status" value="1"/>
</dbReference>
<protein>
    <recommendedName>
        <fullName evidence="10">Protein Vpu</fullName>
    </recommendedName>
    <alternativeName>
        <fullName evidence="10">U ORF protein</fullName>
    </alternativeName>
    <alternativeName>
        <fullName evidence="10">Viral protein U</fullName>
    </alternativeName>
</protein>
<evidence type="ECO:0000256" key="7">
    <source>
        <dbReference type="ARBA" id="ARBA00023065"/>
    </source>
</evidence>
<accession>A0A0D4CHM3</accession>
<keyword evidence="10" id="KW-1133">Transmembrane helix</keyword>
<sequence>MHYRDEIVLLIAGVLIGGCLIIWGYLLLYWLKERKRDIFVQRVARLRKRQEDEGYESNEEEEEKLRELGAQLGFAYYML</sequence>
<evidence type="ECO:0000256" key="4">
    <source>
        <dbReference type="ARBA" id="ARBA00022692"/>
    </source>
</evidence>
<reference evidence="11 12" key="1">
    <citation type="journal article" date="2015" name="Proc. Natl. Acad. Sci. U.S.A.">
        <title>Origin of the HIV-1 group O epidemic in western lowland gorillas.</title>
        <authorList>
            <person name="D'arc M."/>
            <person name="Ayouba A."/>
            <person name="Esteban A."/>
            <person name="Learn G.H."/>
            <person name="Boue V."/>
            <person name="Liegeois F."/>
            <person name="Etienne L."/>
            <person name="Tagg N."/>
            <person name="Leendertz F.H."/>
            <person name="Boesch C."/>
            <person name="Madinda N.F."/>
            <person name="Robbins M.M."/>
            <person name="Gray M."/>
            <person name="Cournil A."/>
            <person name="Ooms M."/>
            <person name="Letko M."/>
            <person name="Simon V.A."/>
            <person name="Sharp P.M."/>
            <person name="Hahn B.H."/>
            <person name="Delaporte E."/>
            <person name="Mpoudi Ngole E."/>
            <person name="Peeters M."/>
        </authorList>
    </citation>
    <scope>NUCLEOTIDE SEQUENCE [LARGE SCALE GENOMIC DNA]</scope>
    <source>
        <strain evidence="11">SIVgor-BPID15</strain>
    </source>
</reference>
<keyword evidence="1 10" id="KW-0813">Transport</keyword>
<dbReference type="GO" id="GO:0019076">
    <property type="term" value="P:viral release from host cell"/>
    <property type="evidence" value="ECO:0007669"/>
    <property type="project" value="UniProtKB-UniRule"/>
</dbReference>
<keyword evidence="3 10" id="KW-0945">Host-virus interaction</keyword>
<keyword evidence="4 10" id="KW-0812">Transmembrane</keyword>
<comment type="function">
    <text evidence="10">Enhances virion budding, by targeting human CD4 and Tetherin/BST2 to proteasome degradation. Degradation of CD4 prevents any unwanted premature interactions between viral Env and its receptor human CD4 in the endoplasmic reticulum. Degradation of antiretroviral protein Tetherin/BST2 is important for virion budding, as BST2 tethers new viral particles to the host cell membrane. Mechanistically, Vpu bridges either CD4 or BST2 to BTRC, a substrate recognition subunit of the Skp1/Cullin/F-box protein E3 ubiquitin ligase, induces their ubiquitination and subsequent proteasomal degradation. The alteration of the E3 ligase specificity by Vpu seems to interfere with the degradation of host IKBKB, leading to NF-kappa-B down-regulation and subsequent apoptosis. Acts as a viroporin that forms an oligomeric ion channel in membranes. Modulates the host DNA repair mechanisms to promote degradation of nuclear viral cDNA in cells that are already productively infected in order to suppress immune sensing and proviral hyper-integration (superinfection). Manipulates PML-NBs and modulates SUMOylation of host BLM protein thereby enhancing its DNA-end processing activity toward viral unintegrated linear DNA. Also inhibits RAD52-mediated homologous repair of viral cDNA, preventing the generation of dead-end circular forms of single copies of the long terminal repeat and permitting sustained nucleolytic attack.</text>
</comment>
<keyword evidence="8 10" id="KW-0472">Membrane</keyword>